<dbReference type="Gene3D" id="2.60.120.830">
    <property type="match status" value="1"/>
</dbReference>
<protein>
    <recommendedName>
        <fullName evidence="7">PLAC domain-containing protein</fullName>
    </recommendedName>
</protein>
<dbReference type="PROSITE" id="PS51257">
    <property type="entry name" value="PROKAR_LIPOPROTEIN"/>
    <property type="match status" value="1"/>
</dbReference>
<keyword evidence="4" id="KW-0677">Repeat</keyword>
<feature type="region of interest" description="Disordered" evidence="5">
    <location>
        <begin position="652"/>
        <end position="681"/>
    </location>
</feature>
<feature type="domain" description="PLAC" evidence="7">
    <location>
        <begin position="681"/>
        <end position="718"/>
    </location>
</feature>
<dbReference type="InterPro" id="IPR036383">
    <property type="entry name" value="TSP1_rpt_sf"/>
</dbReference>
<keyword evidence="9" id="KW-1185">Reference proteome</keyword>
<keyword evidence="3" id="KW-0732">Signal</keyword>
<feature type="region of interest" description="Disordered" evidence="5">
    <location>
        <begin position="219"/>
        <end position="256"/>
    </location>
</feature>
<dbReference type="PANTHER" id="PTHR13723:SF281">
    <property type="entry name" value="PAPILIN"/>
    <property type="match status" value="1"/>
</dbReference>
<proteinExistence type="predicted"/>
<evidence type="ECO:0000256" key="5">
    <source>
        <dbReference type="SAM" id="MobiDB-lite"/>
    </source>
</evidence>
<comment type="subcellular location">
    <subcellularLocation>
        <location evidence="1">Secreted</location>
    </subcellularLocation>
</comment>
<dbReference type="InterPro" id="IPR000884">
    <property type="entry name" value="TSP1_rpt"/>
</dbReference>
<dbReference type="Gene3D" id="2.20.100.10">
    <property type="entry name" value="Thrombospondin type-1 (TSP1) repeat"/>
    <property type="match status" value="5"/>
</dbReference>
<organism evidence="8 9">
    <name type="scientific">Tegillarca granosa</name>
    <name type="common">Malaysian cockle</name>
    <name type="synonym">Anadara granosa</name>
    <dbReference type="NCBI Taxonomy" id="220873"/>
    <lineage>
        <taxon>Eukaryota</taxon>
        <taxon>Metazoa</taxon>
        <taxon>Spiralia</taxon>
        <taxon>Lophotrochozoa</taxon>
        <taxon>Mollusca</taxon>
        <taxon>Bivalvia</taxon>
        <taxon>Autobranchia</taxon>
        <taxon>Pteriomorphia</taxon>
        <taxon>Arcoida</taxon>
        <taxon>Arcoidea</taxon>
        <taxon>Arcidae</taxon>
        <taxon>Tegillarca</taxon>
    </lineage>
</organism>
<feature type="compositionally biased region" description="Polar residues" evidence="5">
    <location>
        <begin position="227"/>
        <end position="239"/>
    </location>
</feature>
<dbReference type="SUPFAM" id="SSF82895">
    <property type="entry name" value="TSP-1 type 1 repeat"/>
    <property type="match status" value="5"/>
</dbReference>
<dbReference type="InterPro" id="IPR010294">
    <property type="entry name" value="ADAMTS_spacer1"/>
</dbReference>
<dbReference type="Pfam" id="PF08686">
    <property type="entry name" value="PLAC"/>
    <property type="match status" value="1"/>
</dbReference>
<dbReference type="Pfam" id="PF05986">
    <property type="entry name" value="ADAMTS_spacer1"/>
    <property type="match status" value="1"/>
</dbReference>
<dbReference type="InterPro" id="IPR010909">
    <property type="entry name" value="PLAC"/>
</dbReference>
<keyword evidence="6" id="KW-1133">Transmembrane helix</keyword>
<gene>
    <name evidence="8" type="ORF">KUTeg_017993</name>
</gene>
<dbReference type="InterPro" id="IPR050439">
    <property type="entry name" value="ADAMTS_ADAMTS-like"/>
</dbReference>
<dbReference type="PROSITE" id="PS50900">
    <property type="entry name" value="PLAC"/>
    <property type="match status" value="1"/>
</dbReference>
<evidence type="ECO:0000256" key="1">
    <source>
        <dbReference type="ARBA" id="ARBA00004613"/>
    </source>
</evidence>
<evidence type="ECO:0000313" key="8">
    <source>
        <dbReference type="EMBL" id="KAJ8304410.1"/>
    </source>
</evidence>
<dbReference type="EMBL" id="JARBDR010000903">
    <property type="protein sequence ID" value="KAJ8304410.1"/>
    <property type="molecule type" value="Genomic_DNA"/>
</dbReference>
<dbReference type="PROSITE" id="PS50092">
    <property type="entry name" value="TSP1"/>
    <property type="match status" value="6"/>
</dbReference>
<keyword evidence="2" id="KW-0964">Secreted</keyword>
<reference evidence="8 9" key="1">
    <citation type="submission" date="2022-12" db="EMBL/GenBank/DDBJ databases">
        <title>Chromosome-level genome of Tegillarca granosa.</title>
        <authorList>
            <person name="Kim J."/>
        </authorList>
    </citation>
    <scope>NUCLEOTIDE SEQUENCE [LARGE SCALE GENOMIC DNA]</scope>
    <source>
        <strain evidence="8">Teg-2019</strain>
        <tissue evidence="8">Adductor muscle</tissue>
    </source>
</reference>
<dbReference type="SMART" id="SM00209">
    <property type="entry name" value="TSP1"/>
    <property type="match status" value="5"/>
</dbReference>
<evidence type="ECO:0000256" key="3">
    <source>
        <dbReference type="ARBA" id="ARBA00022729"/>
    </source>
</evidence>
<accession>A0ABQ9ELW0</accession>
<evidence type="ECO:0000259" key="7">
    <source>
        <dbReference type="PROSITE" id="PS50900"/>
    </source>
</evidence>
<evidence type="ECO:0000256" key="2">
    <source>
        <dbReference type="ARBA" id="ARBA00022525"/>
    </source>
</evidence>
<sequence length="734" mass="83096">MRFNITINMEFSLDTFLPGRYLFYWLFLITVGCDGIIGSGAVEDQCGICNGDGKTCRVIAGIFTRVYLPHGYNLITRIPAGACKINITEMARSRNYLALKVTNGSYAVNGHRHRSRHGDYSVAGTSFTYSRGHGNGCPGSCLYTEGPTTQSVDIELLFYGRNRGIKYQFTIPANLTDYFMKHMVPKTSYSQYYNNQSARYRPTADTRTNQNARHLNIGKYPQYVPPRTNQQVQSLSTTSNRHRSQSNRQNVQHGSQYYNSQYYRTNQRNRYGQNSAAQGDYGIRYNSQQQSNNRIIGNRQSTLQNNNNVNNGRPYINDAIDPIRSPPLSAQASPDRVHFYWRISGFTECSLTCGGGVQMTKVICMKRNTNVIVTQENCDPRDKPSTQTLTCNTKPCPPSWTKGNWSDCSATCGEGMQTREVTCQQLVSRVPINVPVYRCVSEDRPISSRSCKNIPCAEWKIGEWGKCSANCGQGEKTRKVVCQNVDNVTVLDDQCEGLKPENTRRCDMGSCAQGWFYSKWSTECSSSCGKGYYTRKVYCSAPDGTQLSENKCSASKPRDKKSCQNDQPCASCGTGIKRRDVICMKKLGKLLFAVVNEENCEGKPKPKSEQPCDQLPPCPAEWFMTSWTQCSVSCGTGTKTREIKCLDSELQPSTSCDQSKRPSRRHTCNTQDCEQPQLDDQDPRCRDKFKLCKIVVQARLCRLPYYSKLCCDSCTKHKHHQQHRRKHTRRRQNH</sequence>
<evidence type="ECO:0000313" key="9">
    <source>
        <dbReference type="Proteomes" id="UP001217089"/>
    </source>
</evidence>
<feature type="transmembrane region" description="Helical" evidence="6">
    <location>
        <begin position="21"/>
        <end position="42"/>
    </location>
</feature>
<evidence type="ECO:0000256" key="6">
    <source>
        <dbReference type="SAM" id="Phobius"/>
    </source>
</evidence>
<name>A0ABQ9ELW0_TEGGR</name>
<dbReference type="Proteomes" id="UP001217089">
    <property type="component" value="Unassembled WGS sequence"/>
</dbReference>
<evidence type="ECO:0000256" key="4">
    <source>
        <dbReference type="ARBA" id="ARBA00022737"/>
    </source>
</evidence>
<dbReference type="PANTHER" id="PTHR13723">
    <property type="entry name" value="ADAMTS A DISINTEGRIN AND METALLOPROTEASE WITH THROMBOSPONDIN MOTIFS PROTEASE"/>
    <property type="match status" value="1"/>
</dbReference>
<keyword evidence="6" id="KW-0472">Membrane</keyword>
<dbReference type="Pfam" id="PF19030">
    <property type="entry name" value="TSP1_ADAMTS"/>
    <property type="match status" value="6"/>
</dbReference>
<comment type="caution">
    <text evidence="8">The sequence shown here is derived from an EMBL/GenBank/DDBJ whole genome shotgun (WGS) entry which is preliminary data.</text>
</comment>
<keyword evidence="6" id="KW-0812">Transmembrane</keyword>
<feature type="compositionally biased region" description="Polar residues" evidence="5">
    <location>
        <begin position="246"/>
        <end position="256"/>
    </location>
</feature>